<dbReference type="PROSITE" id="PS51078">
    <property type="entry name" value="ICLR_ED"/>
    <property type="match status" value="1"/>
</dbReference>
<sequence length="139" mass="15420">MLNTLNSANLLNRIKRLKSTELALYFSEYAACQKALSSLAQPYLDELRKMVGETSNLVVLDGNEIIYVAQSESTPLLKLFTQLEAKVPFYCTVGGKATAHHYKKCDGYGKENVNVFGVCGAGLGYSFGVIYREHGFTRH</sequence>
<evidence type="ECO:0000313" key="3">
    <source>
        <dbReference type="Proteomes" id="UP000184442"/>
    </source>
</evidence>
<dbReference type="Pfam" id="PF01614">
    <property type="entry name" value="IclR_C"/>
    <property type="match status" value="1"/>
</dbReference>
<dbReference type="Gene3D" id="3.30.450.40">
    <property type="match status" value="1"/>
</dbReference>
<protein>
    <recommendedName>
        <fullName evidence="1">IclR-ED domain-containing protein</fullName>
    </recommendedName>
</protein>
<reference evidence="2 3" key="1">
    <citation type="submission" date="2016-11" db="EMBL/GenBank/DDBJ databases">
        <authorList>
            <person name="Jaros S."/>
            <person name="Januszkiewicz K."/>
            <person name="Wedrychowicz H."/>
        </authorList>
    </citation>
    <scope>NUCLEOTIDE SEQUENCE [LARGE SCALE GENOMIC DNA]</scope>
    <source>
        <strain evidence="2 3">DSM 19022</strain>
    </source>
</reference>
<accession>A0A1M6BP78</accession>
<gene>
    <name evidence="2" type="ORF">SAMN02745176_00465</name>
</gene>
<organism evidence="2 3">
    <name type="scientific">Lutispora thermophila DSM 19022</name>
    <dbReference type="NCBI Taxonomy" id="1122184"/>
    <lineage>
        <taxon>Bacteria</taxon>
        <taxon>Bacillati</taxon>
        <taxon>Bacillota</taxon>
        <taxon>Clostridia</taxon>
        <taxon>Lutisporales</taxon>
        <taxon>Lutisporaceae</taxon>
        <taxon>Lutispora</taxon>
    </lineage>
</organism>
<dbReference type="SUPFAM" id="SSF55781">
    <property type="entry name" value="GAF domain-like"/>
    <property type="match status" value="1"/>
</dbReference>
<dbReference type="EMBL" id="FQZS01000004">
    <property type="protein sequence ID" value="SHI50492.1"/>
    <property type="molecule type" value="Genomic_DNA"/>
</dbReference>
<dbReference type="InterPro" id="IPR014757">
    <property type="entry name" value="Tscrpt_reg_IclR_C"/>
</dbReference>
<dbReference type="InterPro" id="IPR050707">
    <property type="entry name" value="HTH_MetabolicPath_Reg"/>
</dbReference>
<dbReference type="Proteomes" id="UP000184442">
    <property type="component" value="Unassembled WGS sequence"/>
</dbReference>
<dbReference type="PANTHER" id="PTHR30136">
    <property type="entry name" value="HELIX-TURN-HELIX TRANSCRIPTIONAL REGULATOR, ICLR FAMILY"/>
    <property type="match status" value="1"/>
</dbReference>
<name>A0A1M6BP78_9FIRM</name>
<dbReference type="InterPro" id="IPR029016">
    <property type="entry name" value="GAF-like_dom_sf"/>
</dbReference>
<dbReference type="PANTHER" id="PTHR30136:SF35">
    <property type="entry name" value="HTH-TYPE TRANSCRIPTIONAL REGULATOR RV1719"/>
    <property type="match status" value="1"/>
</dbReference>
<dbReference type="GO" id="GO:0003677">
    <property type="term" value="F:DNA binding"/>
    <property type="evidence" value="ECO:0007669"/>
    <property type="project" value="TreeGrafter"/>
</dbReference>
<dbReference type="GO" id="GO:0045892">
    <property type="term" value="P:negative regulation of DNA-templated transcription"/>
    <property type="evidence" value="ECO:0007669"/>
    <property type="project" value="TreeGrafter"/>
</dbReference>
<dbReference type="STRING" id="1122184.SAMN02745176_00465"/>
<evidence type="ECO:0000259" key="1">
    <source>
        <dbReference type="PROSITE" id="PS51078"/>
    </source>
</evidence>
<feature type="domain" description="IclR-ED" evidence="1">
    <location>
        <begin position="22"/>
        <end position="139"/>
    </location>
</feature>
<keyword evidence="3" id="KW-1185">Reference proteome</keyword>
<proteinExistence type="predicted"/>
<dbReference type="GO" id="GO:0003700">
    <property type="term" value="F:DNA-binding transcription factor activity"/>
    <property type="evidence" value="ECO:0007669"/>
    <property type="project" value="TreeGrafter"/>
</dbReference>
<evidence type="ECO:0000313" key="2">
    <source>
        <dbReference type="EMBL" id="SHI50492.1"/>
    </source>
</evidence>
<dbReference type="AlphaFoldDB" id="A0A1M6BP78"/>